<evidence type="ECO:0000313" key="3">
    <source>
        <dbReference type="EMBL" id="CAF3581212.1"/>
    </source>
</evidence>
<dbReference type="EMBL" id="CAJOBC010000396">
    <property type="protein sequence ID" value="CAF3581212.1"/>
    <property type="molecule type" value="Genomic_DNA"/>
</dbReference>
<organism evidence="2 4">
    <name type="scientific">Didymodactylos carnosus</name>
    <dbReference type="NCBI Taxonomy" id="1234261"/>
    <lineage>
        <taxon>Eukaryota</taxon>
        <taxon>Metazoa</taxon>
        <taxon>Spiralia</taxon>
        <taxon>Gnathifera</taxon>
        <taxon>Rotifera</taxon>
        <taxon>Eurotatoria</taxon>
        <taxon>Bdelloidea</taxon>
        <taxon>Philodinida</taxon>
        <taxon>Philodinidae</taxon>
        <taxon>Didymodactylos</taxon>
    </lineage>
</organism>
<dbReference type="Pfam" id="PF26100">
    <property type="entry name" value="RAG1_RNase_H"/>
    <property type="match status" value="1"/>
</dbReference>
<dbReference type="AlphaFoldDB" id="A0A813SMH4"/>
<accession>A0A813SMH4</accession>
<dbReference type="InterPro" id="IPR058554">
    <property type="entry name" value="RAG1_RNase_H"/>
</dbReference>
<evidence type="ECO:0000313" key="4">
    <source>
        <dbReference type="Proteomes" id="UP000663829"/>
    </source>
</evidence>
<protein>
    <recommendedName>
        <fullName evidence="1">V(D)J recombination-activating protein 1 RNase H domain-containing protein</fullName>
    </recommendedName>
</protein>
<evidence type="ECO:0000259" key="1">
    <source>
        <dbReference type="Pfam" id="PF26100"/>
    </source>
</evidence>
<keyword evidence="4" id="KW-1185">Reference proteome</keyword>
<dbReference type="EMBL" id="CAJNOQ010000396">
    <property type="protein sequence ID" value="CAF0796555.1"/>
    <property type="molecule type" value="Genomic_DNA"/>
</dbReference>
<dbReference type="Proteomes" id="UP000663829">
    <property type="component" value="Unassembled WGS sequence"/>
</dbReference>
<dbReference type="OrthoDB" id="8193306at2759"/>
<gene>
    <name evidence="2" type="ORF">GPM918_LOCUS3284</name>
    <name evidence="3" type="ORF">SRO942_LOCUS3284</name>
</gene>
<name>A0A813SMH4_9BILA</name>
<sequence>MDFLKSFCNPYIKIPNREYIRTHSKTLLPLTAPWRNNTGVFIQDRELVIQLTVKRIIEMLHQQNIVVPTKLEYREKTGHDGARNMAMYKSVNTPMESANIFSKMCVPLSLTDSSSGEVLWKNESPNSSHWCRPLALIAEKESAELLYLVNKVFEPAEKYLQKNGMEFEYNSIKYELNIAIESSMKDLKVRTLETGLGGAGCLLCATKSHEWKDSNKINKIDYFAISRTAEKTMKLYSRMLNGDDEIVRKKNDYDNRQGLTSKPLSISDQHYIIITHQYINGTQWFLKIIYHLRAHILSWSERGETVKNRVKKAREIVVNEIQASTDLSLDQCDSSGNSGTSTTGGQGRKFFSYELRNSIIKAVPKAQQNNFKRLI</sequence>
<dbReference type="Proteomes" id="UP000681722">
    <property type="component" value="Unassembled WGS sequence"/>
</dbReference>
<reference evidence="2" key="1">
    <citation type="submission" date="2021-02" db="EMBL/GenBank/DDBJ databases">
        <authorList>
            <person name="Nowell W R."/>
        </authorList>
    </citation>
    <scope>NUCLEOTIDE SEQUENCE</scope>
</reference>
<comment type="caution">
    <text evidence="2">The sequence shown here is derived from an EMBL/GenBank/DDBJ whole genome shotgun (WGS) entry which is preliminary data.</text>
</comment>
<proteinExistence type="predicted"/>
<evidence type="ECO:0000313" key="2">
    <source>
        <dbReference type="EMBL" id="CAF0796555.1"/>
    </source>
</evidence>
<feature type="domain" description="V(D)J recombination-activating protein 1 RNase H" evidence="1">
    <location>
        <begin position="76"/>
        <end position="200"/>
    </location>
</feature>